<organism evidence="2 3">
    <name type="scientific">Rahnella sp. (strain Y9602)</name>
    <dbReference type="NCBI Taxonomy" id="2703885"/>
    <lineage>
        <taxon>Bacteria</taxon>
        <taxon>Pseudomonadati</taxon>
        <taxon>Pseudomonadota</taxon>
        <taxon>Gammaproteobacteria</taxon>
        <taxon>Enterobacterales</taxon>
        <taxon>Yersiniaceae</taxon>
        <taxon>Rahnella</taxon>
    </lineage>
</organism>
<evidence type="ECO:0000313" key="3">
    <source>
        <dbReference type="Proteomes" id="UP000007257"/>
    </source>
</evidence>
<dbReference type="HOGENOM" id="CLU_023845_2_1_6"/>
<dbReference type="PANTHER" id="PTHR43685:SF2">
    <property type="entry name" value="GLYCOSYLTRANSFERASE 2-LIKE DOMAIN-CONTAINING PROTEIN"/>
    <property type="match status" value="1"/>
</dbReference>
<sequence>MNTTALIVTFNRLDKLKKCWLSTSILPFDNIVIVNNCSTDGTASWLASIEEEPRLTILSLTENTGGAGGFKRGAEYIAAHINTEWVFMYDDDAYPASDLHQNFGKIILDGASALSCRVIDTHGIDCKMNMPFLKLPKTLFENIRYFLNTKGYIPDNERVESCVTLSFVGTIIRADVLSSTSRYIHDDLFLYYDDVYFSHHLVLNGHKLLYIPKLIFIHDISITGSSITPVWKIYYLIRNLVLSKKYFKSNGPYSSVGIVLRIIKAFLNVSKQDNKNCYLKYIIRGIIDGVFSRSGKRH</sequence>
<dbReference type="GO" id="GO:0016740">
    <property type="term" value="F:transferase activity"/>
    <property type="evidence" value="ECO:0007669"/>
    <property type="project" value="UniProtKB-KW"/>
</dbReference>
<protein>
    <submittedName>
        <fullName evidence="2">Glycosyl transferase family 2</fullName>
    </submittedName>
</protein>
<dbReference type="KEGG" id="rah:Rahaq_1756"/>
<dbReference type="RefSeq" id="WP_013575076.1">
    <property type="nucleotide sequence ID" value="NC_015061.1"/>
</dbReference>
<dbReference type="Proteomes" id="UP000007257">
    <property type="component" value="Chromosome"/>
</dbReference>
<dbReference type="OrthoDB" id="7665907at2"/>
<feature type="domain" description="Glycosyltransferase 2-like" evidence="1">
    <location>
        <begin position="5"/>
        <end position="122"/>
    </location>
</feature>
<dbReference type="InterPro" id="IPR001173">
    <property type="entry name" value="Glyco_trans_2-like"/>
</dbReference>
<dbReference type="Pfam" id="PF00535">
    <property type="entry name" value="Glycos_transf_2"/>
    <property type="match status" value="1"/>
</dbReference>
<name>A0A0H3F8Y2_RAHSY</name>
<proteinExistence type="predicted"/>
<reference evidence="3" key="1">
    <citation type="submission" date="2011-01" db="EMBL/GenBank/DDBJ databases">
        <title>Complete sequence of chromosome of Rahnella sp. Y9602.</title>
        <authorList>
            <consortium name="US DOE Joint Genome Institute"/>
            <person name="Lucas S."/>
            <person name="Copeland A."/>
            <person name="Lapidus A."/>
            <person name="Cheng J.-F."/>
            <person name="Goodwin L."/>
            <person name="Pitluck S."/>
            <person name="Lu M."/>
            <person name="Detter J.C."/>
            <person name="Han C."/>
            <person name="Tapia R."/>
            <person name="Land M."/>
            <person name="Hauser L."/>
            <person name="Kyrpides N."/>
            <person name="Ivanova N."/>
            <person name="Ovchinnikova G."/>
            <person name="Pagani I."/>
            <person name="Sobecky P.A."/>
            <person name="Martinez R.J."/>
            <person name="Woyke T."/>
        </authorList>
    </citation>
    <scope>NUCLEOTIDE SEQUENCE [LARGE SCALE GENOMIC DNA]</scope>
    <source>
        <strain evidence="3">Y9602</strain>
    </source>
</reference>
<evidence type="ECO:0000313" key="2">
    <source>
        <dbReference type="EMBL" id="ADW73374.1"/>
    </source>
</evidence>
<dbReference type="Gene3D" id="3.90.550.10">
    <property type="entry name" value="Spore Coat Polysaccharide Biosynthesis Protein SpsA, Chain A"/>
    <property type="match status" value="1"/>
</dbReference>
<evidence type="ECO:0000259" key="1">
    <source>
        <dbReference type="Pfam" id="PF00535"/>
    </source>
</evidence>
<dbReference type="eggNOG" id="COG1216">
    <property type="taxonomic scope" value="Bacteria"/>
</dbReference>
<accession>A0A0H3F8Y2</accession>
<dbReference type="EMBL" id="CP002505">
    <property type="protein sequence ID" value="ADW73374.1"/>
    <property type="molecule type" value="Genomic_DNA"/>
</dbReference>
<keyword evidence="2" id="KW-0808">Transferase</keyword>
<gene>
    <name evidence="2" type="ordered locus">Rahaq_1756</name>
</gene>
<reference evidence="2 3" key="2">
    <citation type="journal article" date="2012" name="J. Bacteriol.">
        <title>Complete Genome Sequence of Rahnella sp. Strain Y9602, a Gammaproteobacterium Isolate from Metal- and Radionuclide-Contaminated Soil.</title>
        <authorList>
            <person name="Martinez R.J."/>
            <person name="Bruce D."/>
            <person name="Detter C."/>
            <person name="Goodwin L.A."/>
            <person name="Han J."/>
            <person name="Han C.S."/>
            <person name="Held B."/>
            <person name="Land M.L."/>
            <person name="Mikhailova N."/>
            <person name="Nolan M."/>
            <person name="Pennacchio L."/>
            <person name="Pitluck S."/>
            <person name="Tapia R."/>
            <person name="Woyke T."/>
            <person name="Sobecky P.A."/>
        </authorList>
    </citation>
    <scope>NUCLEOTIDE SEQUENCE [LARGE SCALE GENOMIC DNA]</scope>
    <source>
        <strain evidence="2 3">Y9602</strain>
    </source>
</reference>
<dbReference type="InterPro" id="IPR050834">
    <property type="entry name" value="Glycosyltransf_2"/>
</dbReference>
<dbReference type="InterPro" id="IPR029044">
    <property type="entry name" value="Nucleotide-diphossugar_trans"/>
</dbReference>
<dbReference type="AlphaFoldDB" id="A0A0H3F8Y2"/>
<dbReference type="SUPFAM" id="SSF53448">
    <property type="entry name" value="Nucleotide-diphospho-sugar transferases"/>
    <property type="match status" value="1"/>
</dbReference>
<dbReference type="PANTHER" id="PTHR43685">
    <property type="entry name" value="GLYCOSYLTRANSFERASE"/>
    <property type="match status" value="1"/>
</dbReference>